<dbReference type="OMA" id="FRQWNIR"/>
<evidence type="ECO:0000313" key="2">
    <source>
        <dbReference type="Proteomes" id="UP000008974"/>
    </source>
</evidence>
<organism evidence="1 2">
    <name type="scientific">Giardia intestinalis (strain P15)</name>
    <name type="common">Giardia lamblia</name>
    <dbReference type="NCBI Taxonomy" id="658858"/>
    <lineage>
        <taxon>Eukaryota</taxon>
        <taxon>Metamonada</taxon>
        <taxon>Diplomonadida</taxon>
        <taxon>Hexamitidae</taxon>
        <taxon>Giardiinae</taxon>
        <taxon>Giardia</taxon>
    </lineage>
</organism>
<comment type="caution">
    <text evidence="1">The sequence shown here is derived from an EMBL/GenBank/DDBJ whole genome shotgun (WGS) entry which is preliminary data.</text>
</comment>
<sequence length="990" mass="115648">MVDRGLAIRSPPKRAPQRRAQITWQNPTEPLTLVPRGSVFRRYCLCVSTDMCVPIPPQGSPVPIDAPVKKMLQPMWKVSLSAQEFCRFWEEDWPQLRALRIQALRGCLATLHSVDSAAIALLKDKLYEAQQSFSAIKEARDHDHAIVHICREDALREAALLGHADRKILNSMAHIANYPTQGLSSRSSGHTSAHTDPDALEQHILSLYKQLFFKAFHLRVIYTQNMLRLSGAVILDNDTYMLLRGTLLTWHKLLCYKRCLIHIDNLVSSVLDMFAKRGYLHQWLSALRTRVAVQKEKVLRRLLYNSIGASNTSYPEPSILSSPSIMQQEPSRTIICRLSESYLTHLYNIFIAVGTPLTPQSRLVLSLTDLSIVIGLISKLSRIRRKVCVVFNPSDTKRTHEMRPSFIALSEVLQSAHTRTALETFGTLYYNNFLVRKMFSRLRDSFYLRTLHNLAIIYSTYAEKSHIIRTLSIGLSVQRQCVLIARTRFLLRVSFVHLCRAYAEASAFKNNHADQFYRDLLISIAWRSISSLAKRYAELTSQATDILTQSILRLERSVFESFKLAYKCNVFLGQHINNRCNFRYRRLFWTMHKLTLQRRALRKVMREISFPRYKRLIQLESYHASQTYQHDICHACIHHWREVSLHNQKALALHQLAIRADTFYSQKLLCFVMRLLLLKTKQKQESRLFFYRRQICLVKMAFRQWNIRLCQHRRVVNLGATLKEIMDKYIVRFTNAIVTELFHQWRIQTKSQYSHTSMLQRQAFQALCTASVSIRYLHVSSKQYQQSLMRRAYSTLIVLYQYQRLLTKLDKRYEHTLKQVGFSSLRTSYRLIIKDTERADQFYQHCLLIRTCKVLEYVAVRSRVYAYAYTIGIRYIKFFYLRRWKLSLHASREAVYLEKRADSFYKGLLERWADRALCGCGAKTDIPVSCLVSHTNKELLETGLLGSIVLSSKVLKAHLLYENKLLLVVFDEWRYAVIRRQRLISMRGPI</sequence>
<protein>
    <submittedName>
        <fullName evidence="1">Uncharacterized protein</fullName>
    </submittedName>
</protein>
<evidence type="ECO:0000313" key="1">
    <source>
        <dbReference type="EMBL" id="EFO62179.1"/>
    </source>
</evidence>
<dbReference type="Proteomes" id="UP000008974">
    <property type="component" value="Unassembled WGS sequence"/>
</dbReference>
<dbReference type="EMBL" id="ACVC01000192">
    <property type="protein sequence ID" value="EFO62179.1"/>
    <property type="molecule type" value="Genomic_DNA"/>
</dbReference>
<dbReference type="AlphaFoldDB" id="E1F5U8"/>
<dbReference type="VEuPathDB" id="GiardiaDB:GLP15_3715"/>
<proteinExistence type="predicted"/>
<name>E1F5U8_GIAIA</name>
<dbReference type="OrthoDB" id="10255583at2759"/>
<reference evidence="1 2" key="1">
    <citation type="journal article" date="2010" name="BMC Genomics">
        <title>Genome analysis and comparative genomics of a Giardia intestinalis assemblage E isolate.</title>
        <authorList>
            <person name="Jerlstrom-Hultqvist J."/>
            <person name="Franzen O."/>
            <person name="Ankarklev J."/>
            <person name="Xu F."/>
            <person name="Nohynkova E."/>
            <person name="Andersson J.O."/>
            <person name="Svard S.G."/>
            <person name="Andersson B."/>
        </authorList>
    </citation>
    <scope>NUCLEOTIDE SEQUENCE [LARGE SCALE GENOMIC DNA]</scope>
    <source>
        <strain evidence="1 2">P15</strain>
    </source>
</reference>
<accession>E1F5U8</accession>
<gene>
    <name evidence="1" type="ORF">GLP15_3715</name>
</gene>